<organism evidence="1 2">
    <name type="scientific">Pseudomonas cerasi</name>
    <dbReference type="NCBI Taxonomy" id="1583341"/>
    <lineage>
        <taxon>Bacteria</taxon>
        <taxon>Pseudomonadati</taxon>
        <taxon>Pseudomonadota</taxon>
        <taxon>Gammaproteobacteria</taxon>
        <taxon>Pseudomonadales</taxon>
        <taxon>Pseudomonadaceae</taxon>
        <taxon>Pseudomonas</taxon>
    </lineage>
</organism>
<protein>
    <submittedName>
        <fullName evidence="1">Uncharacterized protein</fullName>
    </submittedName>
</protein>
<dbReference type="AlphaFoldDB" id="A0A2K4VBM1"/>
<sequence length="42" mass="4990">MMIDWLTVSQEHDHDLPVVCDVFTLTIRFQYQRGLEYSPASF</sequence>
<dbReference type="EMBL" id="LT963395">
    <property type="protein sequence ID" value="SOS20956.1"/>
    <property type="molecule type" value="Genomic_DNA"/>
</dbReference>
<keyword evidence="2" id="KW-1185">Reference proteome</keyword>
<reference evidence="2" key="1">
    <citation type="submission" date="2017-11" db="EMBL/GenBank/DDBJ databases">
        <authorList>
            <person name="Blom J."/>
        </authorList>
    </citation>
    <scope>NUCLEOTIDE SEQUENCE [LARGE SCALE GENOMIC DNA]</scope>
</reference>
<name>A0A2K4VBM1_9PSED</name>
<evidence type="ECO:0000313" key="2">
    <source>
        <dbReference type="Proteomes" id="UP000239025"/>
    </source>
</evidence>
<proteinExistence type="predicted"/>
<accession>A0A2K4VBM1</accession>
<evidence type="ECO:0000313" key="1">
    <source>
        <dbReference type="EMBL" id="SOS20956.1"/>
    </source>
</evidence>
<gene>
    <name evidence="1" type="ORF">PL963_02858</name>
</gene>
<dbReference type="Proteomes" id="UP000239025">
    <property type="component" value="Chromosome 1"/>
</dbReference>